<dbReference type="InterPro" id="IPR000805">
    <property type="entry name" value="Glyco_hydro_26"/>
</dbReference>
<evidence type="ECO:0000313" key="7">
    <source>
        <dbReference type="Proteomes" id="UP000031532"/>
    </source>
</evidence>
<dbReference type="PANTHER" id="PTHR40079:SF4">
    <property type="entry name" value="GH26 DOMAIN-CONTAINING PROTEIN-RELATED"/>
    <property type="match status" value="1"/>
</dbReference>
<evidence type="ECO:0000256" key="1">
    <source>
        <dbReference type="ARBA" id="ARBA00007754"/>
    </source>
</evidence>
<evidence type="ECO:0000259" key="5">
    <source>
        <dbReference type="PROSITE" id="PS51764"/>
    </source>
</evidence>
<feature type="domain" description="GH26" evidence="5">
    <location>
        <begin position="30"/>
        <end position="372"/>
    </location>
</feature>
<evidence type="ECO:0000256" key="2">
    <source>
        <dbReference type="ARBA" id="ARBA00022801"/>
    </source>
</evidence>
<dbReference type="InterPro" id="IPR022790">
    <property type="entry name" value="GH26_dom"/>
</dbReference>
<proteinExistence type="inferred from homology"/>
<keyword evidence="3 4" id="KW-0326">Glycosidase</keyword>
<dbReference type="InterPro" id="IPR017853">
    <property type="entry name" value="GH"/>
</dbReference>
<accession>A0A9X5E9X5</accession>
<dbReference type="AlphaFoldDB" id="A0A9X5E9X5"/>
<reference evidence="6 7" key="1">
    <citation type="journal article" date="2015" name="Genome Announc.">
        <title>Draft Genome Sequence of the Terrestrial Cyanobacterium Scytonema millei VB511283, Isolated from Eastern India.</title>
        <authorList>
            <person name="Sen D."/>
            <person name="Chandrababunaidu M.M."/>
            <person name="Singh D."/>
            <person name="Sanghi N."/>
            <person name="Ghorai A."/>
            <person name="Mishra G.P."/>
            <person name="Madduluri M."/>
            <person name="Adhikary S.P."/>
            <person name="Tripathy S."/>
        </authorList>
    </citation>
    <scope>NUCLEOTIDE SEQUENCE [LARGE SCALE GENOMIC DNA]</scope>
    <source>
        <strain evidence="6 7">VB511283</strain>
    </source>
</reference>
<dbReference type="GO" id="GO:0006080">
    <property type="term" value="P:substituted mannan metabolic process"/>
    <property type="evidence" value="ECO:0007669"/>
    <property type="project" value="InterPro"/>
</dbReference>
<dbReference type="Proteomes" id="UP000031532">
    <property type="component" value="Unassembled WGS sequence"/>
</dbReference>
<comment type="caution">
    <text evidence="6">The sequence shown here is derived from an EMBL/GenBank/DDBJ whole genome shotgun (WGS) entry which is preliminary data.</text>
</comment>
<dbReference type="PANTHER" id="PTHR40079">
    <property type="entry name" value="MANNAN ENDO-1,4-BETA-MANNOSIDASE E-RELATED"/>
    <property type="match status" value="1"/>
</dbReference>
<dbReference type="PROSITE" id="PS51764">
    <property type="entry name" value="GH26"/>
    <property type="match status" value="1"/>
</dbReference>
<evidence type="ECO:0000313" key="6">
    <source>
        <dbReference type="EMBL" id="NHC37503.1"/>
    </source>
</evidence>
<gene>
    <name evidence="6" type="ORF">QH73_0023180</name>
</gene>
<sequence length="393" mass="45105">MIQLKKIANFKLRKKSFLQFWAIACLIFLLSLSQLTPTLAATDNSLFGVYYGNNGFQMAQVQALETWQGKKNTVINLFTTWCDKSTVMDNLFNDQLLNIWNNQNVPMITWEPFSCPVSSNPTDAELRSITPGDIEIRAAYGEYDTYFHNWADRMKVFLSGSDGIYNTNDDRRAYIRFAHEMNGNWYPWSPVSGEGGNPASDYILMWQRVKSLFFNKGMEWTHLQWVWCVNYNDYQGYNAEALYPGDAYVDWISISGYNWGASQTWSPWITPEQTFGNMLGRLRALSTRPISITEVASTPATPNGISTDAKALWITNFYKYVLANDIKMVVWFNFSKETDWSVFGGPSGDSYFDYYYNRYNAYSSYKNAISADAFVPSDPNNPRLLTDAKFAGY</sequence>
<organism evidence="6 7">
    <name type="scientific">Scytonema millei VB511283</name>
    <dbReference type="NCBI Taxonomy" id="1245923"/>
    <lineage>
        <taxon>Bacteria</taxon>
        <taxon>Bacillati</taxon>
        <taxon>Cyanobacteriota</taxon>
        <taxon>Cyanophyceae</taxon>
        <taxon>Nostocales</taxon>
        <taxon>Scytonemataceae</taxon>
        <taxon>Scytonema</taxon>
    </lineage>
</organism>
<dbReference type="EMBL" id="JTJC03000008">
    <property type="protein sequence ID" value="NHC37503.1"/>
    <property type="molecule type" value="Genomic_DNA"/>
</dbReference>
<evidence type="ECO:0000256" key="3">
    <source>
        <dbReference type="ARBA" id="ARBA00023295"/>
    </source>
</evidence>
<keyword evidence="7" id="KW-1185">Reference proteome</keyword>
<dbReference type="SUPFAM" id="SSF51445">
    <property type="entry name" value="(Trans)glycosidases"/>
    <property type="match status" value="1"/>
</dbReference>
<feature type="active site" description="Nucleophile" evidence="4">
    <location>
        <position position="294"/>
    </location>
</feature>
<comment type="similarity">
    <text evidence="1 4">Belongs to the glycosyl hydrolase 26 family.</text>
</comment>
<dbReference type="RefSeq" id="WP_052289874.1">
    <property type="nucleotide sequence ID" value="NZ_JTJC03000008.1"/>
</dbReference>
<dbReference type="GO" id="GO:0016985">
    <property type="term" value="F:mannan endo-1,4-beta-mannosidase activity"/>
    <property type="evidence" value="ECO:0007669"/>
    <property type="project" value="InterPro"/>
</dbReference>
<name>A0A9X5E9X5_9CYAN</name>
<keyword evidence="2 4" id="KW-0378">Hydrolase</keyword>
<dbReference type="Gene3D" id="3.20.20.80">
    <property type="entry name" value="Glycosidases"/>
    <property type="match status" value="1"/>
</dbReference>
<protein>
    <submittedName>
        <fullName evidence="6">Endoglucanase</fullName>
    </submittedName>
</protein>
<evidence type="ECO:0000256" key="4">
    <source>
        <dbReference type="PROSITE-ProRule" id="PRU01100"/>
    </source>
</evidence>
<feature type="active site" description="Proton donor" evidence="4">
    <location>
        <position position="180"/>
    </location>
</feature>
<dbReference type="OrthoDB" id="9802773at2"/>